<evidence type="ECO:0000313" key="4">
    <source>
        <dbReference type="Proteomes" id="UP000177506"/>
    </source>
</evidence>
<proteinExistence type="predicted"/>
<dbReference type="SUPFAM" id="SSF88723">
    <property type="entry name" value="PIN domain-like"/>
    <property type="match status" value="1"/>
</dbReference>
<dbReference type="RefSeq" id="WP_070743740.1">
    <property type="nucleotide sequence ID" value="NZ_MDZA01000188.1"/>
</dbReference>
<name>A0A1G1TH27_9BACT</name>
<evidence type="ECO:0000259" key="1">
    <source>
        <dbReference type="Pfam" id="PF13470"/>
    </source>
</evidence>
<dbReference type="Pfam" id="PF26343">
    <property type="entry name" value="VapC50_C"/>
    <property type="match status" value="1"/>
</dbReference>
<reference evidence="3 4" key="1">
    <citation type="submission" date="2016-08" db="EMBL/GenBank/DDBJ databases">
        <title>Hymenobacter coccineus sp. nov., Hymenobacter lapidarius sp. nov. and Hymenobacter glacialis sp. nov., isolated from Antarctic soil.</title>
        <authorList>
            <person name="Sedlacek I."/>
            <person name="Kralova S."/>
            <person name="Kyrova K."/>
            <person name="Maslanova I."/>
            <person name="Stankova E."/>
            <person name="Vrbovska V."/>
            <person name="Nemec M."/>
            <person name="Bartak M."/>
            <person name="Svec P."/>
            <person name="Busse H.-J."/>
            <person name="Pantucek R."/>
        </authorList>
    </citation>
    <scope>NUCLEOTIDE SEQUENCE [LARGE SCALE GENOMIC DNA]</scope>
    <source>
        <strain evidence="3 4">CCM 8649</strain>
    </source>
</reference>
<keyword evidence="4" id="KW-1185">Reference proteome</keyword>
<organism evidence="3 4">
    <name type="scientific">Hymenobacter coccineus</name>
    <dbReference type="NCBI Taxonomy" id="1908235"/>
    <lineage>
        <taxon>Bacteria</taxon>
        <taxon>Pseudomonadati</taxon>
        <taxon>Bacteroidota</taxon>
        <taxon>Cytophagia</taxon>
        <taxon>Cytophagales</taxon>
        <taxon>Hymenobacteraceae</taxon>
        <taxon>Hymenobacter</taxon>
    </lineage>
</organism>
<dbReference type="Proteomes" id="UP000177506">
    <property type="component" value="Unassembled WGS sequence"/>
</dbReference>
<evidence type="ECO:0000259" key="2">
    <source>
        <dbReference type="Pfam" id="PF26343"/>
    </source>
</evidence>
<sequence length="186" mass="20602">MAASIALLDACVLYPVPLRDLLLQLAAADLYQPKWTPQIQEEWSRNLLVNRPDLTAAQLQRTIALMEQAFPDAQVTAYKALIPTLTLPDANDRHVLAAALRSQARVIVTANLKDFPAPYLATLGIERQHPDAFISQLLDHYPTQALEAFRQQVAYLKKPPKTALEVLGSLRTSGLLTTADRLQALL</sequence>
<evidence type="ECO:0000313" key="3">
    <source>
        <dbReference type="EMBL" id="OGX90178.1"/>
    </source>
</evidence>
<dbReference type="InterPro" id="IPR002716">
    <property type="entry name" value="PIN_dom"/>
</dbReference>
<gene>
    <name evidence="3" type="ORF">BEN49_07445</name>
</gene>
<protein>
    <submittedName>
        <fullName evidence="3">PIN domain-containing protein</fullName>
    </submittedName>
</protein>
<comment type="caution">
    <text evidence="3">The sequence shown here is derived from an EMBL/GenBank/DDBJ whole genome shotgun (WGS) entry which is preliminary data.</text>
</comment>
<dbReference type="InterPro" id="IPR058652">
    <property type="entry name" value="VapC50_C"/>
</dbReference>
<dbReference type="AlphaFoldDB" id="A0A1G1TH27"/>
<accession>A0A1G1TH27</accession>
<dbReference type="EMBL" id="MDZA01000188">
    <property type="protein sequence ID" value="OGX90178.1"/>
    <property type="molecule type" value="Genomic_DNA"/>
</dbReference>
<dbReference type="InterPro" id="IPR029060">
    <property type="entry name" value="PIN-like_dom_sf"/>
</dbReference>
<dbReference type="Pfam" id="PF13470">
    <property type="entry name" value="PIN_3"/>
    <property type="match status" value="1"/>
</dbReference>
<feature type="domain" description="PIN" evidence="1">
    <location>
        <begin position="7"/>
        <end position="112"/>
    </location>
</feature>
<feature type="domain" description="VapC50 C-terminal" evidence="2">
    <location>
        <begin position="130"/>
        <end position="183"/>
    </location>
</feature>